<gene>
    <name evidence="1" type="ORF">CEP52_008080</name>
</gene>
<name>A0A428TJK6_9HYPO</name>
<dbReference type="EMBL" id="NKCK01000077">
    <property type="protein sequence ID" value="RSM02206.1"/>
    <property type="molecule type" value="Genomic_DNA"/>
</dbReference>
<dbReference type="Proteomes" id="UP000287144">
    <property type="component" value="Unassembled WGS sequence"/>
</dbReference>
<protein>
    <submittedName>
        <fullName evidence="1">Uncharacterized protein</fullName>
    </submittedName>
</protein>
<evidence type="ECO:0000313" key="2">
    <source>
        <dbReference type="Proteomes" id="UP000287144"/>
    </source>
</evidence>
<evidence type="ECO:0000313" key="1">
    <source>
        <dbReference type="EMBL" id="RSM02206.1"/>
    </source>
</evidence>
<dbReference type="AlphaFoldDB" id="A0A428TJK6"/>
<sequence>MSQETSSRSLKAYRYLLRFKGATTVDLFADIPALGNIIGGAGSGKSFMMEMTVLLSQLNANDGDDRAHYPSTYHQSAALTELLPHGSHPTTEEVRRAVEPIRLLVLDMTAINKILKEDPSSYSVTQQQGTAFELILVATGMIDGPLNAQRRSQHQENAFAGLAPTKRVTLLILAPRVFAETVLRRDIVPTSALSI</sequence>
<organism evidence="1 2">
    <name type="scientific">Fusarium oligoseptatum</name>
    <dbReference type="NCBI Taxonomy" id="2604345"/>
    <lineage>
        <taxon>Eukaryota</taxon>
        <taxon>Fungi</taxon>
        <taxon>Dikarya</taxon>
        <taxon>Ascomycota</taxon>
        <taxon>Pezizomycotina</taxon>
        <taxon>Sordariomycetes</taxon>
        <taxon>Hypocreomycetidae</taxon>
        <taxon>Hypocreales</taxon>
        <taxon>Nectriaceae</taxon>
        <taxon>Fusarium</taxon>
        <taxon>Fusarium solani species complex</taxon>
    </lineage>
</organism>
<reference evidence="1 2" key="1">
    <citation type="submission" date="2017-06" db="EMBL/GenBank/DDBJ databases">
        <title>Comparative genomic analysis of Ambrosia Fusariam Clade fungi.</title>
        <authorList>
            <person name="Stajich J.E."/>
            <person name="Carrillo J."/>
            <person name="Kijimoto T."/>
            <person name="Eskalen A."/>
            <person name="O'Donnell K."/>
            <person name="Kasson M."/>
        </authorList>
    </citation>
    <scope>NUCLEOTIDE SEQUENCE [LARGE SCALE GENOMIC DNA]</scope>
    <source>
        <strain evidence="1 2">NRRL62579</strain>
    </source>
</reference>
<comment type="caution">
    <text evidence="1">The sequence shown here is derived from an EMBL/GenBank/DDBJ whole genome shotgun (WGS) entry which is preliminary data.</text>
</comment>
<proteinExistence type="predicted"/>
<accession>A0A428TJK6</accession>
<keyword evidence="2" id="KW-1185">Reference proteome</keyword>